<dbReference type="EMBL" id="LR746275">
    <property type="protein sequence ID" value="CAA7406114.1"/>
    <property type="molecule type" value="Genomic_DNA"/>
</dbReference>
<evidence type="ECO:0000313" key="2">
    <source>
        <dbReference type="Proteomes" id="UP000663760"/>
    </source>
</evidence>
<accession>A0A7I8L9Z8</accession>
<dbReference type="Gene3D" id="3.40.50.150">
    <property type="entry name" value="Vaccinia Virus protein VP39"/>
    <property type="match status" value="1"/>
</dbReference>
<gene>
    <name evidence="1" type="ORF">SI8410_12016792</name>
</gene>
<dbReference type="InterPro" id="IPR019410">
    <property type="entry name" value="Methyltransf_16"/>
</dbReference>
<dbReference type="SUPFAM" id="SSF53335">
    <property type="entry name" value="S-adenosyl-L-methionine-dependent methyltransferases"/>
    <property type="match status" value="1"/>
</dbReference>
<dbReference type="OrthoDB" id="46564at2759"/>
<evidence type="ECO:0000313" key="1">
    <source>
        <dbReference type="EMBL" id="CAA7406114.1"/>
    </source>
</evidence>
<dbReference type="GO" id="GO:0008276">
    <property type="term" value="F:protein methyltransferase activity"/>
    <property type="evidence" value="ECO:0007669"/>
    <property type="project" value="InterPro"/>
</dbReference>
<dbReference type="Pfam" id="PF10294">
    <property type="entry name" value="Methyltransf_16"/>
    <property type="match status" value="1"/>
</dbReference>
<dbReference type="PANTHER" id="PTHR23108:SF3">
    <property type="entry name" value="METHYLTRANSFERASE FAMILY PROTEIN"/>
    <property type="match status" value="1"/>
</dbReference>
<dbReference type="GO" id="GO:0005634">
    <property type="term" value="C:nucleus"/>
    <property type="evidence" value="ECO:0007669"/>
    <property type="project" value="TreeGrafter"/>
</dbReference>
<dbReference type="PANTHER" id="PTHR23108">
    <property type="entry name" value="METHYLTRANSFERASE-RELATED"/>
    <property type="match status" value="1"/>
</dbReference>
<proteinExistence type="predicted"/>
<reference evidence="1" key="1">
    <citation type="submission" date="2020-02" db="EMBL/GenBank/DDBJ databases">
        <authorList>
            <person name="Scholz U."/>
            <person name="Mascher M."/>
            <person name="Fiebig A."/>
        </authorList>
    </citation>
    <scope>NUCLEOTIDE SEQUENCE</scope>
</reference>
<sequence length="259" mass="28828">MEREKTSTRGGEEEEEEEEDLVCLDGSFFVNRDYEVTSFTFGSHVIELLCLHSASTDYDLTGQLVWPGAVLLNNYLCKNEDMLNGCSVIELGSGVGITGILCSKFCREVVLTDHNDEVLEILKKNIELQASSGSPSTAALKAKKLEWGDAEHMTRILEEFPAGFDIVLGADIYILLFSLSLHWVFQQSNIPPLFSTVKKLLGLHGPQCRFILSYISRIKIMDEMVISEATKQGMKVKEVPETRAVISNLEGVIFEISLA</sequence>
<dbReference type="InterPro" id="IPR038899">
    <property type="entry name" value="METTL22"/>
</dbReference>
<keyword evidence="2" id="KW-1185">Reference proteome</keyword>
<dbReference type="Proteomes" id="UP000663760">
    <property type="component" value="Chromosome 12"/>
</dbReference>
<name>A0A7I8L9Z8_SPIIN</name>
<dbReference type="AlphaFoldDB" id="A0A7I8L9Z8"/>
<dbReference type="InterPro" id="IPR029063">
    <property type="entry name" value="SAM-dependent_MTases_sf"/>
</dbReference>
<organism evidence="1 2">
    <name type="scientific">Spirodela intermedia</name>
    <name type="common">Intermediate duckweed</name>
    <dbReference type="NCBI Taxonomy" id="51605"/>
    <lineage>
        <taxon>Eukaryota</taxon>
        <taxon>Viridiplantae</taxon>
        <taxon>Streptophyta</taxon>
        <taxon>Embryophyta</taxon>
        <taxon>Tracheophyta</taxon>
        <taxon>Spermatophyta</taxon>
        <taxon>Magnoliopsida</taxon>
        <taxon>Liliopsida</taxon>
        <taxon>Araceae</taxon>
        <taxon>Lemnoideae</taxon>
        <taxon>Spirodela</taxon>
    </lineage>
</organism>
<protein>
    <submittedName>
        <fullName evidence="1">Uncharacterized protein</fullName>
    </submittedName>
</protein>